<dbReference type="OrthoDB" id="292027at2759"/>
<evidence type="ECO:0000313" key="2">
    <source>
        <dbReference type="Proteomes" id="UP000692954"/>
    </source>
</evidence>
<dbReference type="AlphaFoldDB" id="A0A8S1NR46"/>
<protein>
    <submittedName>
        <fullName evidence="1">Uncharacterized protein</fullName>
    </submittedName>
</protein>
<name>A0A8S1NR46_9CILI</name>
<organism evidence="1 2">
    <name type="scientific">Paramecium sonneborni</name>
    <dbReference type="NCBI Taxonomy" id="65129"/>
    <lineage>
        <taxon>Eukaryota</taxon>
        <taxon>Sar</taxon>
        <taxon>Alveolata</taxon>
        <taxon>Ciliophora</taxon>
        <taxon>Intramacronucleata</taxon>
        <taxon>Oligohymenophorea</taxon>
        <taxon>Peniculida</taxon>
        <taxon>Parameciidae</taxon>
        <taxon>Paramecium</taxon>
    </lineage>
</organism>
<evidence type="ECO:0000313" key="1">
    <source>
        <dbReference type="EMBL" id="CAD8092681.1"/>
    </source>
</evidence>
<dbReference type="Proteomes" id="UP000692954">
    <property type="component" value="Unassembled WGS sequence"/>
</dbReference>
<comment type="caution">
    <text evidence="1">The sequence shown here is derived from an EMBL/GenBank/DDBJ whole genome shotgun (WGS) entry which is preliminary data.</text>
</comment>
<sequence>MSLLQKFTNLFKSKDDVQYTLQKLLKPTTTNELQVAIKGFNQILCNQPIGIFTLLRQREALVTMDPKPENLLNLLLVIHSNISNDDICEQLRQAPIYWLDRLMTENRESFIQIERMITEQSTNSYIPQQLQEQQIQQQQTQTKGEKIGDKRKARIEMNQKLQNPIINTEAANQADSHNLKPKMFCIIYYSFLQKLSINQQIYQSSRKMKYPEDEQDFIWIYKIQNVMQMGLKLLQCPQQLYRPYQLLIYQDLFYFQQFQKQELEIYILKENNLQIYEAFCEYQRAKQIMEVFEPRYDFKLNINASVIDEFQREAIKQKVKCQFEEQQKKKKQQSKENQENIDQLNFQDFDSNHDFEREIIMRKFFDKGQSNQMSLDEISLQLKIIKKQQRILIKILVLQMILNLDYQIEKRLDRKKRNRKSIRNNFKYYKGCFQTGHKRIQMNSPDKLDKEYNFKRSILKKKYLKMKILQVRICLIQNIRNNFEKNDTTFSRPNSQKIKQNSNQNKQFFNFNNNMKQMLQILIFGYKSRLDRISKLNAHYNSSIKSNKKKYWNNINLIDFKTFQEYQQQHKKPNIIQELVTNNQSGERTRKQIMYEHVLYLSMIQLL</sequence>
<gene>
    <name evidence="1" type="ORF">PSON_ATCC_30995.1.T0590196</name>
</gene>
<reference evidence="1" key="1">
    <citation type="submission" date="2021-01" db="EMBL/GenBank/DDBJ databases">
        <authorList>
            <consortium name="Genoscope - CEA"/>
            <person name="William W."/>
        </authorList>
    </citation>
    <scope>NUCLEOTIDE SEQUENCE</scope>
</reference>
<proteinExistence type="predicted"/>
<keyword evidence="2" id="KW-1185">Reference proteome</keyword>
<dbReference type="EMBL" id="CAJJDN010000059">
    <property type="protein sequence ID" value="CAD8092681.1"/>
    <property type="molecule type" value="Genomic_DNA"/>
</dbReference>
<accession>A0A8S1NR46</accession>